<dbReference type="SUPFAM" id="SSF52047">
    <property type="entry name" value="RNI-like"/>
    <property type="match status" value="1"/>
</dbReference>
<dbReference type="InterPro" id="IPR006553">
    <property type="entry name" value="Leu-rich_rpt_Cys-con_subtyp"/>
</dbReference>
<feature type="compositionally biased region" description="Low complexity" evidence="1">
    <location>
        <begin position="605"/>
        <end position="617"/>
    </location>
</feature>
<evidence type="ECO:0000256" key="1">
    <source>
        <dbReference type="SAM" id="MobiDB-lite"/>
    </source>
</evidence>
<feature type="compositionally biased region" description="Low complexity" evidence="1">
    <location>
        <begin position="654"/>
        <end position="682"/>
    </location>
</feature>
<organism evidence="2">
    <name type="scientific">Kwoniella pini CBS 10737</name>
    <dbReference type="NCBI Taxonomy" id="1296096"/>
    <lineage>
        <taxon>Eukaryota</taxon>
        <taxon>Fungi</taxon>
        <taxon>Dikarya</taxon>
        <taxon>Basidiomycota</taxon>
        <taxon>Agaricomycotina</taxon>
        <taxon>Tremellomycetes</taxon>
        <taxon>Tremellales</taxon>
        <taxon>Cryptococcaceae</taxon>
        <taxon>Kwoniella</taxon>
    </lineage>
</organism>
<dbReference type="OrthoDB" id="3215314at2759"/>
<gene>
    <name evidence="2" type="ORF">I206_05446</name>
    <name evidence="3" type="ORF">I206_107011</name>
</gene>
<dbReference type="GeneID" id="30173815"/>
<evidence type="ECO:0000313" key="2">
    <source>
        <dbReference type="EMBL" id="OCF48666.1"/>
    </source>
</evidence>
<dbReference type="EMBL" id="CP144528">
    <property type="protein sequence ID" value="WWC73046.1"/>
    <property type="molecule type" value="Genomic_DNA"/>
</dbReference>
<name>A0A1B9HZG3_9TREE</name>
<feature type="compositionally biased region" description="Polar residues" evidence="1">
    <location>
        <begin position="618"/>
        <end position="640"/>
    </location>
</feature>
<accession>A0A1B9HZG3</accession>
<proteinExistence type="predicted"/>
<evidence type="ECO:0000313" key="4">
    <source>
        <dbReference type="Proteomes" id="UP000094020"/>
    </source>
</evidence>
<reference evidence="3" key="2">
    <citation type="submission" date="2013-07" db="EMBL/GenBank/DDBJ databases">
        <authorList>
            <consortium name="The Broad Institute Genome Sequencing Platform"/>
            <person name="Cuomo C."/>
            <person name="Litvintseva A."/>
            <person name="Chen Y."/>
            <person name="Heitman J."/>
            <person name="Sun S."/>
            <person name="Springer D."/>
            <person name="Dromer F."/>
            <person name="Young S.K."/>
            <person name="Zeng Q."/>
            <person name="Gargeya S."/>
            <person name="Fitzgerald M."/>
            <person name="Abouelleil A."/>
            <person name="Alvarado L."/>
            <person name="Berlin A.M."/>
            <person name="Chapman S.B."/>
            <person name="Dewar J."/>
            <person name="Goldberg J."/>
            <person name="Griggs A."/>
            <person name="Gujja S."/>
            <person name="Hansen M."/>
            <person name="Howarth C."/>
            <person name="Imamovic A."/>
            <person name="Larimer J."/>
            <person name="McCowan C."/>
            <person name="Murphy C."/>
            <person name="Pearson M."/>
            <person name="Priest M."/>
            <person name="Roberts A."/>
            <person name="Saif S."/>
            <person name="Shea T."/>
            <person name="Sykes S."/>
            <person name="Wortman J."/>
            <person name="Nusbaum C."/>
            <person name="Birren B."/>
        </authorList>
    </citation>
    <scope>NUCLEOTIDE SEQUENCE</scope>
    <source>
        <strain evidence="3">CBS 10737</strain>
    </source>
</reference>
<keyword evidence="4" id="KW-1185">Reference proteome</keyword>
<feature type="compositionally biased region" description="Polar residues" evidence="1">
    <location>
        <begin position="588"/>
        <end position="603"/>
    </location>
</feature>
<reference evidence="2" key="3">
    <citation type="submission" date="2016-07" db="EMBL/GenBank/DDBJ databases">
        <title>Evolution of pathogenesis and genome organization in the Tremellales.</title>
        <authorList>
            <person name="Cuomo C."/>
            <person name="Litvintseva A."/>
            <person name="Heitman J."/>
            <person name="Chen Y."/>
            <person name="Sun S."/>
            <person name="Springer D."/>
            <person name="Dromer F."/>
            <person name="Young S."/>
            <person name="Zeng Q."/>
            <person name="Chapman S."/>
            <person name="Gujja S."/>
            <person name="Saif S."/>
            <person name="Birren B."/>
        </authorList>
    </citation>
    <scope>NUCLEOTIDE SEQUENCE</scope>
    <source>
        <strain evidence="2">CBS 10737</strain>
    </source>
</reference>
<feature type="region of interest" description="Disordered" evidence="1">
    <location>
        <begin position="588"/>
        <end position="687"/>
    </location>
</feature>
<reference evidence="3" key="4">
    <citation type="submission" date="2024-02" db="EMBL/GenBank/DDBJ databases">
        <title>Comparative genomics of Cryptococcus and Kwoniella reveals pathogenesis evolution and contrasting modes of karyotype evolution via chromosome fusion or intercentromeric recombination.</title>
        <authorList>
            <person name="Coelho M.A."/>
            <person name="David-Palma M."/>
            <person name="Shea T."/>
            <person name="Bowers K."/>
            <person name="McGinley-Smith S."/>
            <person name="Mohammad A.W."/>
            <person name="Gnirke A."/>
            <person name="Yurkov A.M."/>
            <person name="Nowrousian M."/>
            <person name="Sun S."/>
            <person name="Cuomo C.A."/>
            <person name="Heitman J."/>
        </authorList>
    </citation>
    <scope>NUCLEOTIDE SEQUENCE</scope>
    <source>
        <strain evidence="3">CBS 10737</strain>
    </source>
</reference>
<sequence>MNDFVKSGLGTVESDAEIKSIVQKPIWHLVPLPISQIKSSANKPLYFRGQIPTLRSSCLSVISKNLHKYTIDSFKNIPSIFIERIISRIRNDRQYEDEFTAFNGYSTHNPDECTIWILSALLNPQGTLEKNDGSFQLSLPQDSILNHLTPNKLLKYPDHPLVELPKLYKTLHQHSNISLLTSLTLDGMNEFVNDHNIQSLKYCTNLTVLWMKGCRITDIGIRLLTSSLELPKSIEGKFDGRGMCKLRSWSVGGCRGVSDKAMTSFARYPGLVMLDIRDTSCTTSAIDIFNRTSRNLFSAQNPDFQPCTDGLLDLFSRNTTSADIVDKLCLTLIKLPNTIVMEKSHLSLNIVPSHRPLDERYLPESSQSYSSENAPFRKTWESSDSKSVYRLNGIGQIYGTSVSKVSDEVKDFRERRKLAIELSEKSNQAIQEAKAYEEMGTNGRRAFTRKKNKAIKEEREFNWKFKYGKFNEEDLTGAYKKATTKTYKQRGKKGETERSKSFVMGKKGEQLLIDRIAKDDSNLMLVRMVNDDWEHLKWTVNTGSTGFTQTTSKSNKTSTIGFSLSQNKMKASNLVEDLLNTTMSITSSTEPSFASSQNSNPFKLSQCQSTQTSISSSPFTNSQEIQRTGNPFKSQKSKANSMGVRPLSSTPFRPLSTSQTQSNSTTPPFSQSSISSSPFSQSIDRKPFARTVNHIPISTGPTIKKRADDLNFFSTGSKKRSFDGVGESENKRVGMKMFSLGSQKR</sequence>
<dbReference type="EMBL" id="KI894013">
    <property type="protein sequence ID" value="OCF48666.1"/>
    <property type="molecule type" value="Genomic_DNA"/>
</dbReference>
<dbReference type="Proteomes" id="UP000094020">
    <property type="component" value="Chromosome 10"/>
</dbReference>
<evidence type="ECO:0000313" key="3">
    <source>
        <dbReference type="EMBL" id="WWC73046.1"/>
    </source>
</evidence>
<reference evidence="2" key="1">
    <citation type="submission" date="2013-07" db="EMBL/GenBank/DDBJ databases">
        <title>The Genome Sequence of Cryptococcus pinus CBS10737.</title>
        <authorList>
            <consortium name="The Broad Institute Genome Sequencing Platform"/>
            <person name="Cuomo C."/>
            <person name="Litvintseva A."/>
            <person name="Chen Y."/>
            <person name="Heitman J."/>
            <person name="Sun S."/>
            <person name="Springer D."/>
            <person name="Dromer F."/>
            <person name="Young S.K."/>
            <person name="Zeng Q."/>
            <person name="Gargeya S."/>
            <person name="Fitzgerald M."/>
            <person name="Abouelleil A."/>
            <person name="Alvarado L."/>
            <person name="Berlin A.M."/>
            <person name="Chapman S.B."/>
            <person name="Dewar J."/>
            <person name="Goldberg J."/>
            <person name="Griggs A."/>
            <person name="Gujja S."/>
            <person name="Hansen M."/>
            <person name="Howarth C."/>
            <person name="Imamovic A."/>
            <person name="Larimer J."/>
            <person name="McCowan C."/>
            <person name="Murphy C."/>
            <person name="Pearson M."/>
            <person name="Priest M."/>
            <person name="Roberts A."/>
            <person name="Saif S."/>
            <person name="Shea T."/>
            <person name="Sykes S."/>
            <person name="Wortman J."/>
            <person name="Nusbaum C."/>
            <person name="Birren B."/>
        </authorList>
    </citation>
    <scope>NUCLEOTIDE SEQUENCE [LARGE SCALE GENOMIC DNA]</scope>
    <source>
        <strain evidence="2">CBS 10737</strain>
    </source>
</reference>
<dbReference type="KEGG" id="kpin:30173815"/>
<dbReference type="AlphaFoldDB" id="A0A1B9HZG3"/>
<protein>
    <submittedName>
        <fullName evidence="2">Uncharacterized protein</fullName>
    </submittedName>
</protein>
<dbReference type="SMART" id="SM00367">
    <property type="entry name" value="LRR_CC"/>
    <property type="match status" value="2"/>
</dbReference>
<dbReference type="InterPro" id="IPR032675">
    <property type="entry name" value="LRR_dom_sf"/>
</dbReference>
<dbReference type="RefSeq" id="XP_019009885.1">
    <property type="nucleotide sequence ID" value="XM_019157167.1"/>
</dbReference>
<dbReference type="Gene3D" id="3.80.10.10">
    <property type="entry name" value="Ribonuclease Inhibitor"/>
    <property type="match status" value="1"/>
</dbReference>